<evidence type="ECO:0000256" key="1">
    <source>
        <dbReference type="SAM" id="SignalP"/>
    </source>
</evidence>
<feature type="signal peptide" evidence="1">
    <location>
        <begin position="1"/>
        <end position="21"/>
    </location>
</feature>
<evidence type="ECO:0000259" key="2">
    <source>
        <dbReference type="Pfam" id="PF07583"/>
    </source>
</evidence>
<dbReference type="Pfam" id="PF07583">
    <property type="entry name" value="PSCyt2"/>
    <property type="match status" value="1"/>
</dbReference>
<evidence type="ECO:0000259" key="3">
    <source>
        <dbReference type="Pfam" id="PF07587"/>
    </source>
</evidence>
<name>A0A518HNM4_9BACT</name>
<dbReference type="Pfam" id="PF07587">
    <property type="entry name" value="PSD1"/>
    <property type="match status" value="1"/>
</dbReference>
<feature type="domain" description="DUF1553" evidence="3">
    <location>
        <begin position="256"/>
        <end position="357"/>
    </location>
</feature>
<dbReference type="InterPro" id="IPR022655">
    <property type="entry name" value="DUF1553"/>
</dbReference>
<dbReference type="PANTHER" id="PTHR35889:SF3">
    <property type="entry name" value="F-BOX DOMAIN-CONTAINING PROTEIN"/>
    <property type="match status" value="1"/>
</dbReference>
<dbReference type="InterPro" id="IPR011444">
    <property type="entry name" value="DUF1549"/>
</dbReference>
<protein>
    <recommendedName>
        <fullName evidence="6">DUF1549 domain-containing protein</fullName>
    </recommendedName>
</protein>
<dbReference type="EMBL" id="CP037423">
    <property type="protein sequence ID" value="QDV42446.1"/>
    <property type="molecule type" value="Genomic_DNA"/>
</dbReference>
<evidence type="ECO:0008006" key="6">
    <source>
        <dbReference type="Google" id="ProtNLM"/>
    </source>
</evidence>
<dbReference type="KEGG" id="snep:Enr13x_22930"/>
<reference evidence="4 5" key="1">
    <citation type="submission" date="2019-03" db="EMBL/GenBank/DDBJ databases">
        <title>Deep-cultivation of Planctomycetes and their phenomic and genomic characterization uncovers novel biology.</title>
        <authorList>
            <person name="Wiegand S."/>
            <person name="Jogler M."/>
            <person name="Boedeker C."/>
            <person name="Pinto D."/>
            <person name="Vollmers J."/>
            <person name="Rivas-Marin E."/>
            <person name="Kohn T."/>
            <person name="Peeters S.H."/>
            <person name="Heuer A."/>
            <person name="Rast P."/>
            <person name="Oberbeckmann S."/>
            <person name="Bunk B."/>
            <person name="Jeske O."/>
            <person name="Meyerdierks A."/>
            <person name="Storesund J.E."/>
            <person name="Kallscheuer N."/>
            <person name="Luecker S."/>
            <person name="Lage O.M."/>
            <person name="Pohl T."/>
            <person name="Merkel B.J."/>
            <person name="Hornburger P."/>
            <person name="Mueller R.-W."/>
            <person name="Bruemmer F."/>
            <person name="Labrenz M."/>
            <person name="Spormann A.M."/>
            <person name="Op den Camp H."/>
            <person name="Overmann J."/>
            <person name="Amann R."/>
            <person name="Jetten M.S.M."/>
            <person name="Mascher T."/>
            <person name="Medema M.H."/>
            <person name="Devos D.P."/>
            <person name="Kaster A.-K."/>
            <person name="Ovreas L."/>
            <person name="Rohde M."/>
            <person name="Galperin M.Y."/>
            <person name="Jogler C."/>
        </authorList>
    </citation>
    <scope>NUCLEOTIDE SEQUENCE [LARGE SCALE GENOMIC DNA]</scope>
    <source>
        <strain evidence="4 5">Enr13</strain>
    </source>
</reference>
<organism evidence="4 5">
    <name type="scientific">Stieleria neptunia</name>
    <dbReference type="NCBI Taxonomy" id="2527979"/>
    <lineage>
        <taxon>Bacteria</taxon>
        <taxon>Pseudomonadati</taxon>
        <taxon>Planctomycetota</taxon>
        <taxon>Planctomycetia</taxon>
        <taxon>Pirellulales</taxon>
        <taxon>Pirellulaceae</taxon>
        <taxon>Stieleria</taxon>
    </lineage>
</organism>
<proteinExistence type="predicted"/>
<dbReference type="PANTHER" id="PTHR35889">
    <property type="entry name" value="CYCLOINULO-OLIGOSACCHARIDE FRUCTANOTRANSFERASE-RELATED"/>
    <property type="match status" value="1"/>
</dbReference>
<dbReference type="RefSeq" id="WP_145386074.1">
    <property type="nucleotide sequence ID" value="NZ_CP037423.1"/>
</dbReference>
<dbReference type="AlphaFoldDB" id="A0A518HNM4"/>
<evidence type="ECO:0000313" key="4">
    <source>
        <dbReference type="EMBL" id="QDV42446.1"/>
    </source>
</evidence>
<keyword evidence="5" id="KW-1185">Reference proteome</keyword>
<keyword evidence="1" id="KW-0732">Signal</keyword>
<gene>
    <name evidence="4" type="ORF">Enr13x_22930</name>
</gene>
<dbReference type="OrthoDB" id="232251at2"/>
<sequence precursor="true">MKLHRAIHTTLLAVAVMTSHGAATSLATEAPIDAILATVHREAGITPTERCDDHTYLRRISLDLLGRVPTADELARFDALPDRGKTLDRMLHSDEFSRYWSQLWTTILIGRGDARQVDREALRRWFQTQLEQEKPLDQIAFDLISAEGVTTLDGHVNFLVGNREDPVTPVSRIFLGVQLDCARCHDHPFDRWTQDDYTAMRRFFQTISLREVSGGIRVVDSGAGAAEAGPRFLTGSRPRTAAWRRELALMTVRCQPFARAMGNRVWQLLIGRGIVDPVDGLSQAHPPSVPELHQALADQLRGNGFDLRGLIRTIAASDAYARTAPRAEATVRDEAVELFAARIPRPLLPEQLIASYATVMHRDLPSPERLNTMAVEFMGRSEVETGATDPLALQRTSQGLLQELAAETSTPSGDLDSIFRATLSRRPDEWERQRLADVPGSDLLYVLLHGNEFVFSH</sequence>
<evidence type="ECO:0000313" key="5">
    <source>
        <dbReference type="Proteomes" id="UP000319004"/>
    </source>
</evidence>
<feature type="chain" id="PRO_5021760254" description="DUF1549 domain-containing protein" evidence="1">
    <location>
        <begin position="22"/>
        <end position="457"/>
    </location>
</feature>
<feature type="domain" description="DUF1549" evidence="2">
    <location>
        <begin position="31"/>
        <end position="207"/>
    </location>
</feature>
<dbReference type="Proteomes" id="UP000319004">
    <property type="component" value="Chromosome"/>
</dbReference>
<accession>A0A518HNM4</accession>